<evidence type="ECO:0000313" key="4">
    <source>
        <dbReference type="Proteomes" id="UP000255417"/>
    </source>
</evidence>
<dbReference type="OrthoDB" id="292013at2"/>
<dbReference type="GO" id="GO:0016787">
    <property type="term" value="F:hydrolase activity"/>
    <property type="evidence" value="ECO:0007669"/>
    <property type="project" value="UniProtKB-KW"/>
</dbReference>
<dbReference type="InterPro" id="IPR005135">
    <property type="entry name" value="Endo/exonuclease/phosphatase"/>
</dbReference>
<keyword evidence="4" id="KW-1185">Reference proteome</keyword>
<protein>
    <submittedName>
        <fullName evidence="3">3-phytase (Myo-inositol-hexaphosphate 3-phosphohydrolase)</fullName>
    </submittedName>
</protein>
<reference evidence="3 4" key="1">
    <citation type="submission" date="2018-06" db="EMBL/GenBank/DDBJ databases">
        <authorList>
            <consortium name="Pathogen Informatics"/>
            <person name="Doyle S."/>
        </authorList>
    </citation>
    <scope>NUCLEOTIDE SEQUENCE [LARGE SCALE GENOMIC DNA]</scope>
    <source>
        <strain evidence="3 4">NCTC12872</strain>
    </source>
</reference>
<accession>A0A379C9H9</accession>
<evidence type="ECO:0000259" key="2">
    <source>
        <dbReference type="Pfam" id="PF03372"/>
    </source>
</evidence>
<dbReference type="Proteomes" id="UP000255417">
    <property type="component" value="Unassembled WGS sequence"/>
</dbReference>
<feature type="domain" description="Endonuclease/exonuclease/phosphatase" evidence="2">
    <location>
        <begin position="39"/>
        <end position="444"/>
    </location>
</feature>
<dbReference type="Pfam" id="PF03372">
    <property type="entry name" value="Exo_endo_phos"/>
    <property type="match status" value="1"/>
</dbReference>
<feature type="chain" id="PRO_5016614800" evidence="1">
    <location>
        <begin position="22"/>
        <end position="454"/>
    </location>
</feature>
<organism evidence="3 4">
    <name type="scientific">Phocoenobacter uteri</name>
    <dbReference type="NCBI Taxonomy" id="146806"/>
    <lineage>
        <taxon>Bacteria</taxon>
        <taxon>Pseudomonadati</taxon>
        <taxon>Pseudomonadota</taxon>
        <taxon>Gammaproteobacteria</taxon>
        <taxon>Pasteurellales</taxon>
        <taxon>Pasteurellaceae</taxon>
        <taxon>Phocoenobacter</taxon>
    </lineage>
</organism>
<keyword evidence="3" id="KW-0378">Hydrolase</keyword>
<name>A0A379C9H9_9PAST</name>
<keyword evidence="1" id="KW-0732">Signal</keyword>
<evidence type="ECO:0000313" key="3">
    <source>
        <dbReference type="EMBL" id="SUB58778.1"/>
    </source>
</evidence>
<proteinExistence type="predicted"/>
<dbReference type="InterPro" id="IPR036691">
    <property type="entry name" value="Endo/exonu/phosph_ase_sf"/>
</dbReference>
<dbReference type="EMBL" id="UGTA01000001">
    <property type="protein sequence ID" value="SUB58778.1"/>
    <property type="molecule type" value="Genomic_DNA"/>
</dbReference>
<sequence length="454" mass="50317">MKTVKTLLVASLPLISLGVNALTPQFKDVKTGDTVRVATFNVSFDRNSPETLENELLLNRAEQDMLLKRLAQNDPALTKEEKATAQHVQQIRNVAEIVQRVRPDIFVLNEFDYNTRPEAGNIALKNFVNNYLAVAQKEKLKGIPFATGQVIPTNTGLQSGFDLDNDGKTGTPNDAFGFGKFTGHYAFAILSQFPIDAEKTRSFQQFKQKDLKGASNPVIDDCNNVRAKIPQNKACGDQWYSDDAWNNFRLSSKNHVDIPVKVGKTSIHMLLSHPTPPVFNNAARHNLKRNRDELNFWAEYLNNQDYLTDDQGKKGGLAPNEAFVIAGDLNADPIVGDGDKNAIIGLYSHKRVNQNVANGDLLPTSKGAVEFLASEDARRNKDRANPEQITHHGGMRLDYVLPSANLNAVASGVFWPKNGEEGSELVRAKIDGKIDTGKKVSSDHRMVWVDLKVE</sequence>
<feature type="signal peptide" evidence="1">
    <location>
        <begin position="1"/>
        <end position="21"/>
    </location>
</feature>
<evidence type="ECO:0000256" key="1">
    <source>
        <dbReference type="SAM" id="SignalP"/>
    </source>
</evidence>
<gene>
    <name evidence="3" type="ORF">NCTC12872_00746</name>
</gene>
<dbReference type="RefSeq" id="WP_115315289.1">
    <property type="nucleotide sequence ID" value="NZ_LWIF01000001.1"/>
</dbReference>
<dbReference type="SUPFAM" id="SSF56219">
    <property type="entry name" value="DNase I-like"/>
    <property type="match status" value="1"/>
</dbReference>
<dbReference type="Gene3D" id="3.60.10.10">
    <property type="entry name" value="Endonuclease/exonuclease/phosphatase"/>
    <property type="match status" value="1"/>
</dbReference>
<dbReference type="AlphaFoldDB" id="A0A379C9H9"/>